<name>A0AAD5UCT1_9FUNG</name>
<feature type="region of interest" description="Disordered" evidence="1">
    <location>
        <begin position="18"/>
        <end position="38"/>
    </location>
</feature>
<protein>
    <submittedName>
        <fullName evidence="3">Uncharacterized protein</fullName>
    </submittedName>
</protein>
<dbReference type="EMBL" id="JADGKB010000225">
    <property type="protein sequence ID" value="KAJ3250767.1"/>
    <property type="molecule type" value="Genomic_DNA"/>
</dbReference>
<gene>
    <name evidence="3" type="ORF">HK103_003181</name>
</gene>
<dbReference type="AlphaFoldDB" id="A0AAD5UCT1"/>
<comment type="caution">
    <text evidence="3">The sequence shown here is derived from an EMBL/GenBank/DDBJ whole genome shotgun (WGS) entry which is preliminary data.</text>
</comment>
<feature type="signal peptide" evidence="2">
    <location>
        <begin position="1"/>
        <end position="15"/>
    </location>
</feature>
<keyword evidence="2" id="KW-0732">Signal</keyword>
<sequence length="352" mass="36118">MLAVLLNLLSLGACAQSTTTSQSTPTSQSTATSSAHSGNAKRWMGGYPGFAGYGAGGLAGAGGIGGAGQFSGYTPYGAGAYNNGQFSGYSPYGAGAYNNGQFSGYGPGYYGAGTRWKRDAQSQNTNQEVNLASQCYTAGTTFQSSPTLAQCARNACLNSSITQLQYCYQLEQASSNTNGGQVPSGCGYATGFAGSYNNGQFSGYAPGYAGSYNSFGKRNTEDNDWNNIGKMCYLAAEESENNSQLSQCAMLMLSLLLGAVTANIFDFQSVPTVTTSAIAPAATPTFEKRFIGYNGYGDQLGALAAAQGLNQGASWNRGTEWNEAGAGDQGYGNYGGGVGAYGGFPGFGGFGK</sequence>
<evidence type="ECO:0000256" key="1">
    <source>
        <dbReference type="SAM" id="MobiDB-lite"/>
    </source>
</evidence>
<keyword evidence="4" id="KW-1185">Reference proteome</keyword>
<evidence type="ECO:0000313" key="3">
    <source>
        <dbReference type="EMBL" id="KAJ3250767.1"/>
    </source>
</evidence>
<dbReference type="Proteomes" id="UP001210925">
    <property type="component" value="Unassembled WGS sequence"/>
</dbReference>
<feature type="chain" id="PRO_5042227210" evidence="2">
    <location>
        <begin position="16"/>
        <end position="352"/>
    </location>
</feature>
<accession>A0AAD5UCT1</accession>
<organism evidence="3 4">
    <name type="scientific">Boothiomyces macroporosus</name>
    <dbReference type="NCBI Taxonomy" id="261099"/>
    <lineage>
        <taxon>Eukaryota</taxon>
        <taxon>Fungi</taxon>
        <taxon>Fungi incertae sedis</taxon>
        <taxon>Chytridiomycota</taxon>
        <taxon>Chytridiomycota incertae sedis</taxon>
        <taxon>Chytridiomycetes</taxon>
        <taxon>Rhizophydiales</taxon>
        <taxon>Terramycetaceae</taxon>
        <taxon>Boothiomyces</taxon>
    </lineage>
</organism>
<feature type="compositionally biased region" description="Low complexity" evidence="1">
    <location>
        <begin position="18"/>
        <end position="35"/>
    </location>
</feature>
<proteinExistence type="predicted"/>
<evidence type="ECO:0000256" key="2">
    <source>
        <dbReference type="SAM" id="SignalP"/>
    </source>
</evidence>
<reference evidence="3" key="1">
    <citation type="submission" date="2020-05" db="EMBL/GenBank/DDBJ databases">
        <title>Phylogenomic resolution of chytrid fungi.</title>
        <authorList>
            <person name="Stajich J.E."/>
            <person name="Amses K."/>
            <person name="Simmons R."/>
            <person name="Seto K."/>
            <person name="Myers J."/>
            <person name="Bonds A."/>
            <person name="Quandt C.A."/>
            <person name="Barry K."/>
            <person name="Liu P."/>
            <person name="Grigoriev I."/>
            <person name="Longcore J.E."/>
            <person name="James T.Y."/>
        </authorList>
    </citation>
    <scope>NUCLEOTIDE SEQUENCE</scope>
    <source>
        <strain evidence="3">PLAUS21</strain>
    </source>
</reference>
<evidence type="ECO:0000313" key="4">
    <source>
        <dbReference type="Proteomes" id="UP001210925"/>
    </source>
</evidence>